<dbReference type="SMART" id="SM00228">
    <property type="entry name" value="PDZ"/>
    <property type="match status" value="1"/>
</dbReference>
<dbReference type="PANTHER" id="PTHR45872:SF2">
    <property type="entry name" value="RHO GUANINE NUCLEOTIDE EXCHANGE FACTOR 2, ISOFORM D"/>
    <property type="match status" value="1"/>
</dbReference>
<dbReference type="VEuPathDB" id="VectorBase:GPAI027554"/>
<dbReference type="PROSITE" id="PS50106">
    <property type="entry name" value="PDZ"/>
    <property type="match status" value="1"/>
</dbReference>
<dbReference type="EnsemblMetazoa" id="GPAI027554-RA">
    <property type="protein sequence ID" value="GPAI027554-PA"/>
    <property type="gene ID" value="GPAI027554"/>
</dbReference>
<dbReference type="Gene3D" id="2.30.42.10">
    <property type="match status" value="1"/>
</dbReference>
<dbReference type="AlphaFoldDB" id="A0A1A9ZWU5"/>
<dbReference type="GO" id="GO:0005085">
    <property type="term" value="F:guanyl-nucleotide exchange factor activity"/>
    <property type="evidence" value="ECO:0007669"/>
    <property type="project" value="TreeGrafter"/>
</dbReference>
<dbReference type="STRING" id="7398.A0A1A9ZWU5"/>
<feature type="domain" description="PDZ" evidence="1">
    <location>
        <begin position="15"/>
        <end position="93"/>
    </location>
</feature>
<keyword evidence="3" id="KW-1185">Reference proteome</keyword>
<name>A0A1A9ZWU5_GLOPL</name>
<evidence type="ECO:0000313" key="2">
    <source>
        <dbReference type="EnsemblMetazoa" id="GPAI027554-PA"/>
    </source>
</evidence>
<proteinExistence type="predicted"/>
<sequence>MNKEVAGFFGTMPNFINMNKHVYFSQQVNVSGDNPVFVESVKPGGAAHIAGLVAGDMILKVNGTEVRSEKHPTVVSYIKGELRTVSSFIVRNKSFKSESVYYLSDFSLRFSKML</sequence>
<dbReference type="Proteomes" id="UP000092445">
    <property type="component" value="Unassembled WGS sequence"/>
</dbReference>
<reference evidence="3" key="1">
    <citation type="submission" date="2014-03" db="EMBL/GenBank/DDBJ databases">
        <authorList>
            <person name="Aksoy S."/>
            <person name="Warren W."/>
            <person name="Wilson R.K."/>
        </authorList>
    </citation>
    <scope>NUCLEOTIDE SEQUENCE [LARGE SCALE GENOMIC DNA]</scope>
    <source>
        <strain evidence="3">IAEA</strain>
    </source>
</reference>
<dbReference type="Pfam" id="PF00595">
    <property type="entry name" value="PDZ"/>
    <property type="match status" value="1"/>
</dbReference>
<dbReference type="InterPro" id="IPR001478">
    <property type="entry name" value="PDZ"/>
</dbReference>
<accession>A0A1A9ZWU5</accession>
<evidence type="ECO:0000259" key="1">
    <source>
        <dbReference type="PROSITE" id="PS50106"/>
    </source>
</evidence>
<reference evidence="2" key="2">
    <citation type="submission" date="2020-05" db="UniProtKB">
        <authorList>
            <consortium name="EnsemblMetazoa"/>
        </authorList>
    </citation>
    <scope>IDENTIFICATION</scope>
    <source>
        <strain evidence="2">IAEA</strain>
    </source>
</reference>
<dbReference type="GO" id="GO:0001664">
    <property type="term" value="F:G protein-coupled receptor binding"/>
    <property type="evidence" value="ECO:0007669"/>
    <property type="project" value="TreeGrafter"/>
</dbReference>
<organism evidence="2 3">
    <name type="scientific">Glossina pallidipes</name>
    <name type="common">Tsetse fly</name>
    <dbReference type="NCBI Taxonomy" id="7398"/>
    <lineage>
        <taxon>Eukaryota</taxon>
        <taxon>Metazoa</taxon>
        <taxon>Ecdysozoa</taxon>
        <taxon>Arthropoda</taxon>
        <taxon>Hexapoda</taxon>
        <taxon>Insecta</taxon>
        <taxon>Pterygota</taxon>
        <taxon>Neoptera</taxon>
        <taxon>Endopterygota</taxon>
        <taxon>Diptera</taxon>
        <taxon>Brachycera</taxon>
        <taxon>Muscomorpha</taxon>
        <taxon>Hippoboscoidea</taxon>
        <taxon>Glossinidae</taxon>
        <taxon>Glossina</taxon>
    </lineage>
</organism>
<dbReference type="GO" id="GO:0005737">
    <property type="term" value="C:cytoplasm"/>
    <property type="evidence" value="ECO:0007669"/>
    <property type="project" value="TreeGrafter"/>
</dbReference>
<protein>
    <submittedName>
        <fullName evidence="2">PDZ domain-containing protein</fullName>
    </submittedName>
</protein>
<evidence type="ECO:0000313" key="3">
    <source>
        <dbReference type="Proteomes" id="UP000092445"/>
    </source>
</evidence>
<dbReference type="PANTHER" id="PTHR45872">
    <property type="entry name" value="RHO GUANINE NUCLEOTIDE EXCHANGE FACTOR 2, ISOFORM D"/>
    <property type="match status" value="1"/>
</dbReference>
<dbReference type="SUPFAM" id="SSF50156">
    <property type="entry name" value="PDZ domain-like"/>
    <property type="match status" value="1"/>
</dbReference>
<dbReference type="GO" id="GO:0007186">
    <property type="term" value="P:G protein-coupled receptor signaling pathway"/>
    <property type="evidence" value="ECO:0007669"/>
    <property type="project" value="TreeGrafter"/>
</dbReference>
<dbReference type="InterPro" id="IPR036034">
    <property type="entry name" value="PDZ_sf"/>
</dbReference>